<dbReference type="EMBL" id="BSTK01000033">
    <property type="protein sequence ID" value="GLY92639.1"/>
    <property type="molecule type" value="Genomic_DNA"/>
</dbReference>
<keyword evidence="3" id="KW-1185">Reference proteome</keyword>
<protein>
    <submittedName>
        <fullName evidence="2">Uncharacterized protein</fullName>
    </submittedName>
</protein>
<proteinExistence type="predicted"/>
<evidence type="ECO:0000313" key="3">
    <source>
        <dbReference type="Proteomes" id="UP001165074"/>
    </source>
</evidence>
<evidence type="ECO:0000313" key="2">
    <source>
        <dbReference type="EMBL" id="GLY92639.1"/>
    </source>
</evidence>
<organism evidence="2 3">
    <name type="scientific">Actinoallomurus iriomotensis</name>
    <dbReference type="NCBI Taxonomy" id="478107"/>
    <lineage>
        <taxon>Bacteria</taxon>
        <taxon>Bacillati</taxon>
        <taxon>Actinomycetota</taxon>
        <taxon>Actinomycetes</taxon>
        <taxon>Streptosporangiales</taxon>
        <taxon>Thermomonosporaceae</taxon>
        <taxon>Actinoallomurus</taxon>
    </lineage>
</organism>
<accession>A0A9W6SFI4</accession>
<feature type="region of interest" description="Disordered" evidence="1">
    <location>
        <begin position="73"/>
        <end position="100"/>
    </location>
</feature>
<sequence length="100" mass="9948">MPSSVLLHKRGVTWVPGVLASGGHGTYAVSREGMGPDKAAAKARVGAIGGSAAELFGEMERVARTGAATWFPAGAAPGPTRPLRSLSDRVPAGPGSVAAV</sequence>
<reference evidence="2" key="1">
    <citation type="submission" date="2023-03" db="EMBL/GenBank/DDBJ databases">
        <title>Actinoallomurus iriomotensis NBRC 103684.</title>
        <authorList>
            <person name="Ichikawa N."/>
            <person name="Sato H."/>
            <person name="Tonouchi N."/>
        </authorList>
    </citation>
    <scope>NUCLEOTIDE SEQUENCE</scope>
    <source>
        <strain evidence="2">NBRC 103684</strain>
    </source>
</reference>
<comment type="caution">
    <text evidence="2">The sequence shown here is derived from an EMBL/GenBank/DDBJ whole genome shotgun (WGS) entry which is preliminary data.</text>
</comment>
<evidence type="ECO:0000256" key="1">
    <source>
        <dbReference type="SAM" id="MobiDB-lite"/>
    </source>
</evidence>
<name>A0A9W6SFI4_9ACTN</name>
<dbReference type="Proteomes" id="UP001165074">
    <property type="component" value="Unassembled WGS sequence"/>
</dbReference>
<gene>
    <name evidence="2" type="ORF">Airi02_105670</name>
</gene>
<dbReference type="AlphaFoldDB" id="A0A9W6SFI4"/>